<sequence length="453" mass="48747">MAVIGAGPVGLAAAAHLLEHGERPVVFEAGASVAHAVRQWSHVKMFSPWRYNIDSAARRLLEQSDWRQPDCDHLPTGGELVSDYLEPLSKVPSLAECLRFESKVLAVTREGIDKVRTQGRAERAFLLRVDEKGEQSESLFKAVIDASGTWGNPNPMGSHGLHPIGEESVRDRIEYGLPDILGKDQADYRNATVLVVGSGHSAFTGVLELLELKKQYPETSIIWVMRKRSLDKVFGGGANDALPARGELGSRAKAAVDAGEVELISPLEIQRVVREGESQMKVVGYGPDGEREFVVDRAIVKTGFRPDLGILREVRIAIDESLESVHALGPLIDPNEHSCGSVPPHGARELAHPEQDFYIVGMKSYGRAPTFLLATGYEQVRSVAAEIAGDHEAAARVELNLPETGVCSAGPAPSCNGVSASSCGVEEKEKSEAACCGQPDQAASDQERTSCCG</sequence>
<dbReference type="GO" id="GO:0050660">
    <property type="term" value="F:flavin adenine dinucleotide binding"/>
    <property type="evidence" value="ECO:0007669"/>
    <property type="project" value="TreeGrafter"/>
</dbReference>
<comment type="caution">
    <text evidence="2">The sequence shown here is derived from an EMBL/GenBank/DDBJ whole genome shotgun (WGS) entry which is preliminary data.</text>
</comment>
<dbReference type="Gene3D" id="3.50.50.60">
    <property type="entry name" value="FAD/NAD(P)-binding domain"/>
    <property type="match status" value="1"/>
</dbReference>
<gene>
    <name evidence="2" type="ORF">GCM10007100_03460</name>
</gene>
<dbReference type="AlphaFoldDB" id="A0A918TE77"/>
<dbReference type="InterPro" id="IPR036188">
    <property type="entry name" value="FAD/NAD-bd_sf"/>
</dbReference>
<dbReference type="SUPFAM" id="SSF51905">
    <property type="entry name" value="FAD/NAD(P)-binding domain"/>
    <property type="match status" value="1"/>
</dbReference>
<protein>
    <submittedName>
        <fullName evidence="2">Flavoprotein</fullName>
    </submittedName>
</protein>
<dbReference type="EMBL" id="BMXI01000001">
    <property type="protein sequence ID" value="GHC41880.1"/>
    <property type="molecule type" value="Genomic_DNA"/>
</dbReference>
<dbReference type="GO" id="GO:0004497">
    <property type="term" value="F:monooxygenase activity"/>
    <property type="evidence" value="ECO:0007669"/>
    <property type="project" value="TreeGrafter"/>
</dbReference>
<accession>A0A918TE77</accession>
<dbReference type="Proteomes" id="UP000644507">
    <property type="component" value="Unassembled WGS sequence"/>
</dbReference>
<evidence type="ECO:0000313" key="2">
    <source>
        <dbReference type="EMBL" id="GHC41880.1"/>
    </source>
</evidence>
<evidence type="ECO:0000313" key="3">
    <source>
        <dbReference type="Proteomes" id="UP000644507"/>
    </source>
</evidence>
<reference evidence="2" key="1">
    <citation type="journal article" date="2014" name="Int. J. Syst. Evol. Microbiol.">
        <title>Complete genome sequence of Corynebacterium casei LMG S-19264T (=DSM 44701T), isolated from a smear-ripened cheese.</title>
        <authorList>
            <consortium name="US DOE Joint Genome Institute (JGI-PGF)"/>
            <person name="Walter F."/>
            <person name="Albersmeier A."/>
            <person name="Kalinowski J."/>
            <person name="Ruckert C."/>
        </authorList>
    </citation>
    <scope>NUCLEOTIDE SEQUENCE</scope>
    <source>
        <strain evidence="2">KCTC 12988</strain>
    </source>
</reference>
<dbReference type="PANTHER" id="PTHR43539:SF78">
    <property type="entry name" value="FLAVIN-CONTAINING MONOOXYGENASE"/>
    <property type="match status" value="1"/>
</dbReference>
<organism evidence="2 3">
    <name type="scientific">Roseibacillus persicicus</name>
    <dbReference type="NCBI Taxonomy" id="454148"/>
    <lineage>
        <taxon>Bacteria</taxon>
        <taxon>Pseudomonadati</taxon>
        <taxon>Verrucomicrobiota</taxon>
        <taxon>Verrucomicrobiia</taxon>
        <taxon>Verrucomicrobiales</taxon>
        <taxon>Verrucomicrobiaceae</taxon>
        <taxon>Roseibacillus</taxon>
    </lineage>
</organism>
<evidence type="ECO:0000256" key="1">
    <source>
        <dbReference type="ARBA" id="ARBA00023002"/>
    </source>
</evidence>
<reference evidence="2" key="2">
    <citation type="submission" date="2020-09" db="EMBL/GenBank/DDBJ databases">
        <authorList>
            <person name="Sun Q."/>
            <person name="Kim S."/>
        </authorList>
    </citation>
    <scope>NUCLEOTIDE SEQUENCE</scope>
    <source>
        <strain evidence="2">KCTC 12988</strain>
    </source>
</reference>
<dbReference type="PRINTS" id="PR00368">
    <property type="entry name" value="FADPNR"/>
</dbReference>
<keyword evidence="1" id="KW-0560">Oxidoreductase</keyword>
<proteinExistence type="predicted"/>
<name>A0A918TE77_9BACT</name>
<dbReference type="PANTHER" id="PTHR43539">
    <property type="entry name" value="FLAVIN-BINDING MONOOXYGENASE-LIKE PROTEIN (AFU_ORTHOLOGUE AFUA_4G09220)"/>
    <property type="match status" value="1"/>
</dbReference>
<keyword evidence="3" id="KW-1185">Reference proteome</keyword>
<dbReference type="Pfam" id="PF13738">
    <property type="entry name" value="Pyr_redox_3"/>
    <property type="match status" value="1"/>
</dbReference>
<dbReference type="InterPro" id="IPR050982">
    <property type="entry name" value="Auxin_biosynth/cation_transpt"/>
</dbReference>